<dbReference type="InterPro" id="IPR000835">
    <property type="entry name" value="HTH_MarR-typ"/>
</dbReference>
<sequence>MLEQDFELLYLKFRANYYKRMVEKIGPREGSLSATECFCVEIIHLLGGPTVSQFARYLKISVPNALYKINCLVEKGYVERIDGNDRRENRLLVTAKFLDYYGLRDRDNARLMSRIHESFSEEEIERLDEMIRRIIALMDEPEQSGGENT</sequence>
<dbReference type="GO" id="GO:0003700">
    <property type="term" value="F:DNA-binding transcription factor activity"/>
    <property type="evidence" value="ECO:0007669"/>
    <property type="project" value="InterPro"/>
</dbReference>
<dbReference type="SUPFAM" id="SSF46785">
    <property type="entry name" value="Winged helix' DNA-binding domain"/>
    <property type="match status" value="1"/>
</dbReference>
<evidence type="ECO:0000256" key="3">
    <source>
        <dbReference type="ARBA" id="ARBA00023163"/>
    </source>
</evidence>
<evidence type="ECO:0000256" key="2">
    <source>
        <dbReference type="ARBA" id="ARBA00023125"/>
    </source>
</evidence>
<keyword evidence="1" id="KW-0805">Transcription regulation</keyword>
<name>A0A926DE09_9FIRM</name>
<dbReference type="RefSeq" id="WP_249299833.1">
    <property type="nucleotide sequence ID" value="NZ_JACRSP010000002.1"/>
</dbReference>
<organism evidence="5 6">
    <name type="scientific">Feifania hominis</name>
    <dbReference type="NCBI Taxonomy" id="2763660"/>
    <lineage>
        <taxon>Bacteria</taxon>
        <taxon>Bacillati</taxon>
        <taxon>Bacillota</taxon>
        <taxon>Clostridia</taxon>
        <taxon>Eubacteriales</taxon>
        <taxon>Feifaniaceae</taxon>
        <taxon>Feifania</taxon>
    </lineage>
</organism>
<evidence type="ECO:0000313" key="5">
    <source>
        <dbReference type="EMBL" id="MBC8536079.1"/>
    </source>
</evidence>
<evidence type="ECO:0000313" key="6">
    <source>
        <dbReference type="Proteomes" id="UP000620366"/>
    </source>
</evidence>
<protein>
    <submittedName>
        <fullName evidence="5">MarR family transcriptional regulator</fullName>
    </submittedName>
</protein>
<dbReference type="Gene3D" id="1.10.10.10">
    <property type="entry name" value="Winged helix-like DNA-binding domain superfamily/Winged helix DNA-binding domain"/>
    <property type="match status" value="1"/>
</dbReference>
<dbReference type="PANTHER" id="PTHR42756:SF1">
    <property type="entry name" value="TRANSCRIPTIONAL REPRESSOR OF EMRAB OPERON"/>
    <property type="match status" value="1"/>
</dbReference>
<gene>
    <name evidence="5" type="ORF">H8695_05160</name>
</gene>
<dbReference type="Pfam" id="PF01047">
    <property type="entry name" value="MarR"/>
    <property type="match status" value="1"/>
</dbReference>
<dbReference type="EMBL" id="JACRSP010000002">
    <property type="protein sequence ID" value="MBC8536079.1"/>
    <property type="molecule type" value="Genomic_DNA"/>
</dbReference>
<keyword evidence="6" id="KW-1185">Reference proteome</keyword>
<dbReference type="InterPro" id="IPR036388">
    <property type="entry name" value="WH-like_DNA-bd_sf"/>
</dbReference>
<dbReference type="AlphaFoldDB" id="A0A926DE09"/>
<dbReference type="SMART" id="SM00347">
    <property type="entry name" value="HTH_MARR"/>
    <property type="match status" value="1"/>
</dbReference>
<dbReference type="InterPro" id="IPR036390">
    <property type="entry name" value="WH_DNA-bd_sf"/>
</dbReference>
<reference evidence="5" key="1">
    <citation type="submission" date="2020-08" db="EMBL/GenBank/DDBJ databases">
        <title>Genome public.</title>
        <authorList>
            <person name="Liu C."/>
            <person name="Sun Q."/>
        </authorList>
    </citation>
    <scope>NUCLEOTIDE SEQUENCE</scope>
    <source>
        <strain evidence="5">BX7</strain>
    </source>
</reference>
<feature type="domain" description="HTH marR-type" evidence="4">
    <location>
        <begin position="24"/>
        <end position="124"/>
    </location>
</feature>
<evidence type="ECO:0000259" key="4">
    <source>
        <dbReference type="SMART" id="SM00347"/>
    </source>
</evidence>
<comment type="caution">
    <text evidence="5">The sequence shown here is derived from an EMBL/GenBank/DDBJ whole genome shotgun (WGS) entry which is preliminary data.</text>
</comment>
<dbReference type="GO" id="GO:0003677">
    <property type="term" value="F:DNA binding"/>
    <property type="evidence" value="ECO:0007669"/>
    <property type="project" value="UniProtKB-KW"/>
</dbReference>
<keyword evidence="2" id="KW-0238">DNA-binding</keyword>
<proteinExistence type="predicted"/>
<evidence type="ECO:0000256" key="1">
    <source>
        <dbReference type="ARBA" id="ARBA00023015"/>
    </source>
</evidence>
<dbReference type="PANTHER" id="PTHR42756">
    <property type="entry name" value="TRANSCRIPTIONAL REGULATOR, MARR"/>
    <property type="match status" value="1"/>
</dbReference>
<accession>A0A926DE09</accession>
<dbReference type="Proteomes" id="UP000620366">
    <property type="component" value="Unassembled WGS sequence"/>
</dbReference>
<keyword evidence="3" id="KW-0804">Transcription</keyword>